<dbReference type="Pfam" id="PF19877">
    <property type="entry name" value="DUF6350"/>
    <property type="match status" value="1"/>
</dbReference>
<feature type="transmembrane region" description="Helical" evidence="1">
    <location>
        <begin position="134"/>
        <end position="155"/>
    </location>
</feature>
<dbReference type="RefSeq" id="WP_095697145.1">
    <property type="nucleotide sequence ID" value="NZ_CP016778.1"/>
</dbReference>
<dbReference type="EMBL" id="CP016778">
    <property type="protein sequence ID" value="ASY22933.1"/>
    <property type="molecule type" value="Genomic_DNA"/>
</dbReference>
<accession>A0AAC9YWA5</accession>
<feature type="transmembrane region" description="Helical" evidence="1">
    <location>
        <begin position="12"/>
        <end position="34"/>
    </location>
</feature>
<feature type="transmembrane region" description="Helical" evidence="1">
    <location>
        <begin position="69"/>
        <end position="88"/>
    </location>
</feature>
<sequence>MQRVLLVSLSHVFRSAAFLLLPFSFIALIAWSTAGSASGSTTDPIRGALWIWLGAHHIPFQLSLPPTGVAGYLTYLPIGAVVLPILVIRSSFTRALERLKGDYHDLNVVRLNFSIIYALLVTILAFMSRSNTVAVQWYLAPLFAFAIALISTLTVGSRVVPSRPLQMSARVLSVLLGVSFIVVSVLIFINFSQVRTITTSLQPGIFGGVLLLFLNILYLPNAAIAGASYFSGTGLAVGAGTLISPHSYSLGEIPALPLLGILPVGPKPLALFGILFFIGLGALLGYLTANFDFRAIIQSYLFTVVGLVVLGYLASGSLITAEMGAMGVSIWKFALSIALEMGIGLAVTIFISNKVLNRGVR</sequence>
<proteinExistence type="predicted"/>
<feature type="transmembrane region" description="Helical" evidence="1">
    <location>
        <begin position="333"/>
        <end position="351"/>
    </location>
</feature>
<gene>
    <name evidence="2" type="ORF">A1sIIB76_05175</name>
</gene>
<evidence type="ECO:0000256" key="1">
    <source>
        <dbReference type="SAM" id="Phobius"/>
    </source>
</evidence>
<feature type="transmembrane region" description="Helical" evidence="1">
    <location>
        <begin position="300"/>
        <end position="321"/>
    </location>
</feature>
<dbReference type="Proteomes" id="UP000217194">
    <property type="component" value="Chromosome"/>
</dbReference>
<keyword evidence="1" id="KW-0812">Transmembrane</keyword>
<feature type="transmembrane region" description="Helical" evidence="1">
    <location>
        <begin position="201"/>
        <end position="219"/>
    </location>
</feature>
<reference evidence="2 3" key="1">
    <citation type="submission" date="2016-07" db="EMBL/GenBank/DDBJ databases">
        <title>High microdiversification within the ubiquitous acI lineage of Actinobacteria.</title>
        <authorList>
            <person name="Neuenschwander S.M."/>
            <person name="Salcher M."/>
            <person name="Ghai R."/>
            <person name="Pernthaler J."/>
        </authorList>
    </citation>
    <scope>NUCLEOTIDE SEQUENCE [LARGE SCALE GENOMIC DNA]</scope>
    <source>
        <strain evidence="2">MMS-IIB-76</strain>
    </source>
</reference>
<organism evidence="2 3">
    <name type="scientific">Candidatus Planktophila versatilis</name>
    <dbReference type="NCBI Taxonomy" id="1884905"/>
    <lineage>
        <taxon>Bacteria</taxon>
        <taxon>Bacillati</taxon>
        <taxon>Actinomycetota</taxon>
        <taxon>Actinomycetes</taxon>
        <taxon>Candidatus Nanopelagicales</taxon>
        <taxon>Candidatus Nanopelagicaceae</taxon>
        <taxon>Candidatus Planktophila</taxon>
    </lineage>
</organism>
<feature type="transmembrane region" description="Helical" evidence="1">
    <location>
        <begin position="167"/>
        <end position="189"/>
    </location>
</feature>
<keyword evidence="1" id="KW-0472">Membrane</keyword>
<evidence type="ECO:0000313" key="2">
    <source>
        <dbReference type="EMBL" id="ASY22933.1"/>
    </source>
</evidence>
<protein>
    <submittedName>
        <fullName evidence="2">Uncharacterized protein</fullName>
    </submittedName>
</protein>
<dbReference type="InterPro" id="IPR045931">
    <property type="entry name" value="DUF6350"/>
</dbReference>
<evidence type="ECO:0000313" key="3">
    <source>
        <dbReference type="Proteomes" id="UP000217194"/>
    </source>
</evidence>
<feature type="transmembrane region" description="Helical" evidence="1">
    <location>
        <begin position="226"/>
        <end position="248"/>
    </location>
</feature>
<feature type="transmembrane region" description="Helical" evidence="1">
    <location>
        <begin position="109"/>
        <end position="128"/>
    </location>
</feature>
<keyword evidence="1" id="KW-1133">Transmembrane helix</keyword>
<dbReference type="AlphaFoldDB" id="A0AAC9YWA5"/>
<name>A0AAC9YWA5_9ACTN</name>
<feature type="transmembrane region" description="Helical" evidence="1">
    <location>
        <begin position="268"/>
        <end position="288"/>
    </location>
</feature>